<protein>
    <recommendedName>
        <fullName evidence="6">Poly [ADP-ribose] polymerase</fullName>
        <shortName evidence="6">PARP</shortName>
        <ecNumber evidence="6">2.4.2.-</ecNumber>
    </recommendedName>
</protein>
<evidence type="ECO:0000256" key="2">
    <source>
        <dbReference type="ARBA" id="ARBA00022676"/>
    </source>
</evidence>
<dbReference type="GO" id="GO:0005737">
    <property type="term" value="C:cytoplasm"/>
    <property type="evidence" value="ECO:0007669"/>
    <property type="project" value="TreeGrafter"/>
</dbReference>
<keyword evidence="2 6" id="KW-0328">Glycosyltransferase</keyword>
<evidence type="ECO:0000256" key="5">
    <source>
        <dbReference type="ARBA" id="ARBA00023242"/>
    </source>
</evidence>
<dbReference type="PROSITE" id="PS51154">
    <property type="entry name" value="MACRO"/>
    <property type="match status" value="1"/>
</dbReference>
<dbReference type="Pfam" id="PF01661">
    <property type="entry name" value="Macro"/>
    <property type="match status" value="1"/>
</dbReference>
<gene>
    <name evidence="9" type="ORF">SNE40_010884</name>
</gene>
<comment type="subcellular location">
    <subcellularLocation>
        <location evidence="1">Nucleus</location>
    </subcellularLocation>
</comment>
<dbReference type="InterPro" id="IPR012317">
    <property type="entry name" value="Poly(ADP-ribose)pol_cat_dom"/>
</dbReference>
<dbReference type="InterPro" id="IPR043472">
    <property type="entry name" value="Macro_dom-like"/>
</dbReference>
<keyword evidence="4 6" id="KW-0520">NAD</keyword>
<reference evidence="9 10" key="1">
    <citation type="submission" date="2024-01" db="EMBL/GenBank/DDBJ databases">
        <title>The genome of the rayed Mediterranean limpet Patella caerulea (Linnaeus, 1758).</title>
        <authorList>
            <person name="Anh-Thu Weber A."/>
            <person name="Halstead-Nussloch G."/>
        </authorList>
    </citation>
    <scope>NUCLEOTIDE SEQUENCE [LARGE SCALE GENOMIC DNA]</scope>
    <source>
        <strain evidence="9">AATW-2023a</strain>
        <tissue evidence="9">Whole specimen</tissue>
    </source>
</reference>
<dbReference type="GO" id="GO:0005634">
    <property type="term" value="C:nucleus"/>
    <property type="evidence" value="ECO:0007669"/>
    <property type="project" value="UniProtKB-SubCell"/>
</dbReference>
<dbReference type="InterPro" id="IPR034464">
    <property type="entry name" value="PAR10_RRM1_2"/>
</dbReference>
<dbReference type="InterPro" id="IPR012677">
    <property type="entry name" value="Nucleotide-bd_a/b_plait_sf"/>
</dbReference>
<dbReference type="PANTHER" id="PTHR14453">
    <property type="entry name" value="PARP/ZINC FINGER CCCH TYPE DOMAIN CONTAINING PROTEIN"/>
    <property type="match status" value="1"/>
</dbReference>
<dbReference type="SMART" id="SM00506">
    <property type="entry name" value="A1pp"/>
    <property type="match status" value="1"/>
</dbReference>
<dbReference type="EMBL" id="JAZGQO010000007">
    <property type="protein sequence ID" value="KAK6183394.1"/>
    <property type="molecule type" value="Genomic_DNA"/>
</dbReference>
<dbReference type="SUPFAM" id="SSF56399">
    <property type="entry name" value="ADP-ribosylation"/>
    <property type="match status" value="1"/>
</dbReference>
<dbReference type="InterPro" id="IPR037197">
    <property type="entry name" value="WWE_dom_sf"/>
</dbReference>
<dbReference type="Gene3D" id="3.30.70.330">
    <property type="match status" value="2"/>
</dbReference>
<name>A0AAN8K2X0_PATCE</name>
<evidence type="ECO:0000313" key="9">
    <source>
        <dbReference type="EMBL" id="KAK6183394.1"/>
    </source>
</evidence>
<dbReference type="SUPFAM" id="SSF117839">
    <property type="entry name" value="WWE domain"/>
    <property type="match status" value="1"/>
</dbReference>
<dbReference type="CDD" id="cd12547">
    <property type="entry name" value="RRM1_2_PAR10"/>
    <property type="match status" value="1"/>
</dbReference>
<evidence type="ECO:0000256" key="4">
    <source>
        <dbReference type="ARBA" id="ARBA00023027"/>
    </source>
</evidence>
<dbReference type="Gene3D" id="3.40.220.10">
    <property type="entry name" value="Leucine Aminopeptidase, subunit E, domain 1"/>
    <property type="match status" value="2"/>
</dbReference>
<comment type="caution">
    <text evidence="9">The sequence shown here is derived from an EMBL/GenBank/DDBJ whole genome shotgun (WGS) entry which is preliminary data.</text>
</comment>
<keyword evidence="3 6" id="KW-0808">Transferase</keyword>
<feature type="domain" description="Macro" evidence="8">
    <location>
        <begin position="933"/>
        <end position="1118"/>
    </location>
</feature>
<accession>A0AAN8K2X0</accession>
<dbReference type="InterPro" id="IPR002589">
    <property type="entry name" value="Macro_dom"/>
</dbReference>
<keyword evidence="10" id="KW-1185">Reference proteome</keyword>
<dbReference type="Pfam" id="PF00644">
    <property type="entry name" value="PARP"/>
    <property type="match status" value="1"/>
</dbReference>
<dbReference type="PROSITE" id="PS51059">
    <property type="entry name" value="PARP_CATALYTIC"/>
    <property type="match status" value="1"/>
</dbReference>
<feature type="domain" description="PARP catalytic" evidence="7">
    <location>
        <begin position="1334"/>
        <end position="1524"/>
    </location>
</feature>
<evidence type="ECO:0000256" key="6">
    <source>
        <dbReference type="RuleBase" id="RU362114"/>
    </source>
</evidence>
<dbReference type="GO" id="GO:0010629">
    <property type="term" value="P:negative regulation of gene expression"/>
    <property type="evidence" value="ECO:0007669"/>
    <property type="project" value="TreeGrafter"/>
</dbReference>
<dbReference type="SUPFAM" id="SSF52949">
    <property type="entry name" value="Macro domain-like"/>
    <property type="match status" value="2"/>
</dbReference>
<dbReference type="EC" id="2.4.2.-" evidence="6"/>
<sequence>MAAAEEEGDISDNCVLLQGELKDIQLHKFRLYFGNKSKSRGGPLKKDPVKLKHGILLEFESSEAAQGVIEKVKHTIGKKEYKALKYRKLPCYMNKILVRNIPDDFDRDDLENLLESLLPDQPVEVETVHYCEDPKNAVVSFKENIDIPKLTEIDATNTFLDSKLTIQSIEMSNVVKLVDVNPETSDKKLKLYFENARKSGGGKVENIERINNDVLIYFADCQVVDKVCKQLHRVNEQEFGAQLYLDCLGVEGGSPDPNSCKIPDPLIIDSSSFSTKFINILLETPKVLDKLNGVLKDLMAHAVETGKTKMSINCTSKGDTAESRTRLKTWSKDVETCVKNFMENNIVEQTFPLTTDTKETIITWLDTKLSETSSSPGLQFSYTIDESRVLVTGIKDAVSPLLDQLQTFINDEQARLKREASLRNRCIALKPHEVLYLKRTGDLVKIKEQFQPIDLDIDDNSLRMKCTETEMNTIDGQVKDNLSDLMRFPLQLTEEKKIILDDTQNHEWFYAEINKRLTKIKGIWLRERGEIVVWCNSKPEFLGIKKVLETSIIEHTLQIQDGKKMFLQSKTWIDDLKRSVEDEHRGEAIVTVSSETIFITAMKHVFDEVVNTVTTHIDSSKLFTETVPNLTDKMKDSFKNEGVDFSDIEAKFQVRLRWQDDGSLTIAGTDTKYIETALGYISGIIQQHKKKTMYFKEPGVEKLIAEANRQGLLHGKGTVVELIGLDPSDREDFKETFSMDIKGTLTKLNIGVGSPQFLHADVVLIPITINDRKVQPIGAGGKIGITEGSGTEHIIKHGAPHPTEGETVNTGPGNFYSRAMFYGVYPTVASTNKELFMGAILEDVLKYADEKGFFSIALPVIKSNSQNLDKSVNQLTYSVLEKYLTDKQTSSVRSVWMFADTDDSATKFKEIAQKANAQNTKQIRRRFMGRKRAEGNEGTVISKTRMSLVTADIAWEETEAVVNSTNGQLNLSQGAIAGALRKRGGDKLQADCNKKYPKGIQLGEIAKTLAFNMKFTKYIYHCNLPEYQKDTSMKVLKESILKCLQQAEKDGIISIAFPAIGAGILKYPREEVANNLFEIVHEYGENNPTTTLTDVVFVMYRDDQDVIQVFKETQEKYKKKYGTDRLIRPMPENNADQPERLLPLSVYNKVSAVLISVYAIGEDQLKEICNKCKRIVDRDIKEKTSWNDDILQKYDDDQMNEVISAFEQCDAEIEAIFDRNSGTTKFKGLAGDIMTVKSIYDQHHMDQRQFFDKARTLQLTHQWVFVENSDLGKTCKPYDTLCNYKLEMAYKNGENDLRIKDSTGKEYRIDFIDMVEKADECIPILRTTPFQDMKCEPEWGQLTRNLTLESLDARKNEYQRVAKMFIDGLGVASPPQIIRIDLVKNTGVYQRYMAMKNRMVSENRGKPVDRQLFHGTCLEATTGINRDGFNRSYCKDESAHGQGVYFTADSSYAVRDNYSKRDKDGQKYVYLADVLVGNYQLGREENQRVLPEGVHSLVDSLDNPRTFVIFTDNQAYPKYLIVFK</sequence>
<dbReference type="Gene3D" id="3.90.228.10">
    <property type="match status" value="1"/>
</dbReference>
<organism evidence="9 10">
    <name type="scientific">Patella caerulea</name>
    <name type="common">Rayed Mediterranean limpet</name>
    <dbReference type="NCBI Taxonomy" id="87958"/>
    <lineage>
        <taxon>Eukaryota</taxon>
        <taxon>Metazoa</taxon>
        <taxon>Spiralia</taxon>
        <taxon>Lophotrochozoa</taxon>
        <taxon>Mollusca</taxon>
        <taxon>Gastropoda</taxon>
        <taxon>Patellogastropoda</taxon>
        <taxon>Patelloidea</taxon>
        <taxon>Patellidae</taxon>
        <taxon>Patella</taxon>
    </lineage>
</organism>
<evidence type="ECO:0000256" key="1">
    <source>
        <dbReference type="ARBA" id="ARBA00004123"/>
    </source>
</evidence>
<evidence type="ECO:0000259" key="7">
    <source>
        <dbReference type="PROSITE" id="PS51059"/>
    </source>
</evidence>
<evidence type="ECO:0000313" key="10">
    <source>
        <dbReference type="Proteomes" id="UP001347796"/>
    </source>
</evidence>
<dbReference type="GO" id="GO:0003714">
    <property type="term" value="F:transcription corepressor activity"/>
    <property type="evidence" value="ECO:0007669"/>
    <property type="project" value="TreeGrafter"/>
</dbReference>
<dbReference type="Proteomes" id="UP001347796">
    <property type="component" value="Unassembled WGS sequence"/>
</dbReference>
<dbReference type="PANTHER" id="PTHR14453:SF67">
    <property type="entry name" value="POLY [ADP-RIBOSE] POLYMERASE"/>
    <property type="match status" value="1"/>
</dbReference>
<dbReference type="GO" id="GO:0003950">
    <property type="term" value="F:NAD+ poly-ADP-ribosyltransferase activity"/>
    <property type="evidence" value="ECO:0007669"/>
    <property type="project" value="UniProtKB-UniRule"/>
</dbReference>
<evidence type="ECO:0000256" key="3">
    <source>
        <dbReference type="ARBA" id="ARBA00022679"/>
    </source>
</evidence>
<dbReference type="Pfam" id="PF23085">
    <property type="entry name" value="RRM_PARP14_3"/>
    <property type="match status" value="1"/>
</dbReference>
<proteinExistence type="predicted"/>
<dbReference type="InterPro" id="IPR052056">
    <property type="entry name" value="Mono-ARTD/PARP"/>
</dbReference>
<keyword evidence="5" id="KW-0539">Nucleus</keyword>
<evidence type="ECO:0000259" key="8">
    <source>
        <dbReference type="PROSITE" id="PS51154"/>
    </source>
</evidence>
<dbReference type="Gene3D" id="3.30.720.50">
    <property type="match status" value="1"/>
</dbReference>